<feature type="domain" description="6-phospho-N-acetylmuramidase C-terminal" evidence="1">
    <location>
        <begin position="249"/>
        <end position="364"/>
    </location>
</feature>
<dbReference type="InterPro" id="IPR013785">
    <property type="entry name" value="Aldolase_TIM"/>
</dbReference>
<dbReference type="OrthoDB" id="5809921at2"/>
<dbReference type="SUPFAM" id="SSF51445">
    <property type="entry name" value="(Trans)glycosidases"/>
    <property type="match status" value="1"/>
</dbReference>
<dbReference type="PANTHER" id="PTHR38435">
    <property type="match status" value="1"/>
</dbReference>
<organism evidence="3 4">
    <name type="scientific">Spiroplasma litorale</name>
    <dbReference type="NCBI Taxonomy" id="216942"/>
    <lineage>
        <taxon>Bacteria</taxon>
        <taxon>Bacillati</taxon>
        <taxon>Mycoplasmatota</taxon>
        <taxon>Mollicutes</taxon>
        <taxon>Entomoplasmatales</taxon>
        <taxon>Spiroplasmataceae</taxon>
        <taxon>Spiroplasma</taxon>
    </lineage>
</organism>
<dbReference type="AlphaFoldDB" id="A0A0K1W1G6"/>
<evidence type="ECO:0000313" key="4">
    <source>
        <dbReference type="Proteomes" id="UP000067476"/>
    </source>
</evidence>
<name>A0A0K1W1G6_9MOLU</name>
<dbReference type="PATRIC" id="fig|216942.3.peg.520"/>
<keyword evidence="4" id="KW-1185">Reference proteome</keyword>
<dbReference type="Proteomes" id="UP000067476">
    <property type="component" value="Chromosome"/>
</dbReference>
<dbReference type="Pfam" id="PF05913">
    <property type="entry name" value="MupG_C"/>
    <property type="match status" value="1"/>
</dbReference>
<dbReference type="InterPro" id="IPR029000">
    <property type="entry name" value="Cyclophilin-like_dom_sf"/>
</dbReference>
<dbReference type="InterPro" id="IPR043894">
    <property type="entry name" value="MupG_C"/>
</dbReference>
<dbReference type="InterPro" id="IPR008589">
    <property type="entry name" value="MupG"/>
</dbReference>
<dbReference type="InterPro" id="IPR017853">
    <property type="entry name" value="GH"/>
</dbReference>
<dbReference type="KEGG" id="sll:SLITO_v1c05170"/>
<dbReference type="STRING" id="216942.SLITO_v1c05170"/>
<protein>
    <submittedName>
        <fullName evidence="3">Outer surface protein</fullName>
    </submittedName>
</protein>
<evidence type="ECO:0000313" key="3">
    <source>
        <dbReference type="EMBL" id="AKX34165.1"/>
    </source>
</evidence>
<dbReference type="SUPFAM" id="SSF50891">
    <property type="entry name" value="Cyclophilin-like"/>
    <property type="match status" value="1"/>
</dbReference>
<gene>
    <name evidence="3" type="ORF">SLITO_v1c05170</name>
</gene>
<dbReference type="Gene3D" id="3.20.20.70">
    <property type="entry name" value="Aldolase class I"/>
    <property type="match status" value="1"/>
</dbReference>
<dbReference type="Pfam" id="PF19200">
    <property type="entry name" value="MupG_N"/>
    <property type="match status" value="1"/>
</dbReference>
<dbReference type="Gene3D" id="2.40.100.10">
    <property type="entry name" value="Cyclophilin-like"/>
    <property type="match status" value="1"/>
</dbReference>
<proteinExistence type="predicted"/>
<dbReference type="InterPro" id="IPR043797">
    <property type="entry name" value="MupG_N"/>
</dbReference>
<dbReference type="PANTHER" id="PTHR38435:SF2">
    <property type="entry name" value="DUF871 DOMAIN-CONTAINING PROTEIN"/>
    <property type="match status" value="1"/>
</dbReference>
<feature type="domain" description="6-phospho-N-acetylmuramidase N-terminal" evidence="2">
    <location>
        <begin position="6"/>
        <end position="240"/>
    </location>
</feature>
<dbReference type="EMBL" id="CP012357">
    <property type="protein sequence ID" value="AKX34165.1"/>
    <property type="molecule type" value="Genomic_DNA"/>
</dbReference>
<sequence length="367" mass="42970">MRKRHLGISVYPEHFTEEETNNYLKKCYEAGFRKVFFSILQLGDNPDKKLLEYYEKSIMYAKKLGYYTVVDINELALKLYKITDDQLAFFKTKGIDCIRLDAPFVASKVAQTTYQGMDIQINASNNDHFVTNICDFMPNKDRLFGCHNFYPLFHSGLSEDLFIKSTKKFRELDIEVSCFVGSDFGKKGPQKYDVTKLVSCENYRDLKIKNQIKLALSTNLFESIYVGNQPLSDEEIKSIKEIKFDNVFEFDLILEKSVSNYELEIINFNNHFWRGDANEFFIRSTQPRVVFKDDIKPTNLNDVYNFGDVLIINSNNKHYQKEILIVLKDNYKNFGDTVNKIGKISKEDLLLLKNIKPWNRFRFNIIG</sequence>
<dbReference type="RefSeq" id="WP_075058258.1">
    <property type="nucleotide sequence ID" value="NZ_CP012357.1"/>
</dbReference>
<evidence type="ECO:0000259" key="2">
    <source>
        <dbReference type="Pfam" id="PF19200"/>
    </source>
</evidence>
<evidence type="ECO:0000259" key="1">
    <source>
        <dbReference type="Pfam" id="PF05913"/>
    </source>
</evidence>
<reference evidence="3 4" key="1">
    <citation type="journal article" date="2015" name="Genome Announc.">
        <title>Complete Genome Sequence of Spiroplasma litorale TN-1T (DSM 21781), a Bacterium Isolated from a Green-Eyed Horsefly (Tabanus nigrovittatus).</title>
        <authorList>
            <person name="Lo W.S."/>
            <person name="Lai Y.C."/>
            <person name="Lien Y.W."/>
            <person name="Wang T.H."/>
            <person name="Kuo C.H."/>
        </authorList>
    </citation>
    <scope>NUCLEOTIDE SEQUENCE [LARGE SCALE GENOMIC DNA]</scope>
    <source>
        <strain evidence="3 4">TN-1</strain>
    </source>
</reference>
<accession>A0A0K1W1G6</accession>